<protein>
    <submittedName>
        <fullName evidence="4">Nitrorecductase</fullName>
    </submittedName>
</protein>
<dbReference type="RefSeq" id="WP_083560706.1">
    <property type="nucleotide sequence ID" value="NZ_AQQV01000001.1"/>
</dbReference>
<feature type="domain" description="Nitroreductase" evidence="3">
    <location>
        <begin position="22"/>
        <end position="223"/>
    </location>
</feature>
<dbReference type="PANTHER" id="PTHR43673:SF10">
    <property type="entry name" value="NADH DEHYDROGENASE_NAD(P)H NITROREDUCTASE XCC3605-RELATED"/>
    <property type="match status" value="1"/>
</dbReference>
<evidence type="ECO:0000259" key="3">
    <source>
        <dbReference type="Pfam" id="PF00881"/>
    </source>
</evidence>
<dbReference type="Gene3D" id="3.40.109.10">
    <property type="entry name" value="NADH Oxidase"/>
    <property type="match status" value="1"/>
</dbReference>
<accession>A0A1Y1SJR2</accession>
<dbReference type="GO" id="GO:0016491">
    <property type="term" value="F:oxidoreductase activity"/>
    <property type="evidence" value="ECO:0007669"/>
    <property type="project" value="UniProtKB-KW"/>
</dbReference>
<evidence type="ECO:0000313" key="5">
    <source>
        <dbReference type="Proteomes" id="UP000192342"/>
    </source>
</evidence>
<evidence type="ECO:0000256" key="2">
    <source>
        <dbReference type="ARBA" id="ARBA00023002"/>
    </source>
</evidence>
<keyword evidence="2" id="KW-0560">Oxidoreductase</keyword>
<comment type="caution">
    <text evidence="4">The sequence shown here is derived from an EMBL/GenBank/DDBJ whole genome shotgun (WGS) entry which is preliminary data.</text>
</comment>
<reference evidence="4 5" key="1">
    <citation type="submission" date="2013-04" db="EMBL/GenBank/DDBJ databases">
        <title>Oceanococcus atlanticus 22II-S10r2 Genome Sequencing.</title>
        <authorList>
            <person name="Lai Q."/>
            <person name="Li G."/>
            <person name="Shao Z."/>
        </authorList>
    </citation>
    <scope>NUCLEOTIDE SEQUENCE [LARGE SCALE GENOMIC DNA]</scope>
    <source>
        <strain evidence="4 5">22II-S10r2</strain>
    </source>
</reference>
<evidence type="ECO:0000256" key="1">
    <source>
        <dbReference type="ARBA" id="ARBA00007118"/>
    </source>
</evidence>
<gene>
    <name evidence="4" type="ORF">ATO7_06560</name>
</gene>
<dbReference type="Proteomes" id="UP000192342">
    <property type="component" value="Unassembled WGS sequence"/>
</dbReference>
<dbReference type="Pfam" id="PF00881">
    <property type="entry name" value="Nitroreductase"/>
    <property type="match status" value="1"/>
</dbReference>
<dbReference type="EMBL" id="AQQV01000001">
    <property type="protein sequence ID" value="ORE89521.1"/>
    <property type="molecule type" value="Genomic_DNA"/>
</dbReference>
<dbReference type="STRING" id="1317117.ATO7_06560"/>
<comment type="similarity">
    <text evidence="1">Belongs to the nitroreductase family.</text>
</comment>
<dbReference type="InterPro" id="IPR029479">
    <property type="entry name" value="Nitroreductase"/>
</dbReference>
<dbReference type="AlphaFoldDB" id="A0A1Y1SJR2"/>
<dbReference type="SUPFAM" id="SSF55469">
    <property type="entry name" value="FMN-dependent nitroreductase-like"/>
    <property type="match status" value="1"/>
</dbReference>
<dbReference type="InterPro" id="IPR000415">
    <property type="entry name" value="Nitroreductase-like"/>
</dbReference>
<keyword evidence="5" id="KW-1185">Reference proteome</keyword>
<dbReference type="PANTHER" id="PTHR43673">
    <property type="entry name" value="NAD(P)H NITROREDUCTASE YDGI-RELATED"/>
    <property type="match status" value="1"/>
</dbReference>
<dbReference type="OrthoDB" id="9809288at2"/>
<evidence type="ECO:0000313" key="4">
    <source>
        <dbReference type="EMBL" id="ORE89521.1"/>
    </source>
</evidence>
<name>A0A1Y1SJR2_9GAMM</name>
<organism evidence="4 5">
    <name type="scientific">Oceanococcus atlanticus</name>
    <dbReference type="NCBI Taxonomy" id="1317117"/>
    <lineage>
        <taxon>Bacteria</taxon>
        <taxon>Pseudomonadati</taxon>
        <taxon>Pseudomonadota</taxon>
        <taxon>Gammaproteobacteria</taxon>
        <taxon>Chromatiales</taxon>
        <taxon>Oceanococcaceae</taxon>
        <taxon>Oceanococcus</taxon>
    </lineage>
</organism>
<proteinExistence type="inferred from homology"/>
<sequence length="245" mass="28147">MSRYTAPPLPEIDVEEFRKVVTTRRSVRRFTDEPIPDDIVHDCLDMALLAPNSSNLQPWDFYRVVSPDKKKALGPACLNQNAAKTAAELIVVCGRTRTWKQHSAEMLDYWPEETVPRIVEKYYTVGTRVHYGTLPLDPFGRLKKLIRDVTGIRSPAPRWPNSSTDMQLWACKTAALAAENLMLAFRAHGYDTCPMEGYDDARVRKIVPLPRDAFIVMIVAAGRRADDGLYHRQFRFERERFIHEV</sequence>